<feature type="compositionally biased region" description="Gly residues" evidence="1">
    <location>
        <begin position="365"/>
        <end position="381"/>
    </location>
</feature>
<dbReference type="AlphaFoldDB" id="A0A2K3DTR5"/>
<protein>
    <submittedName>
        <fullName evidence="2">Uncharacterized protein</fullName>
    </submittedName>
</protein>
<keyword evidence="3" id="KW-1185">Reference proteome</keyword>
<organism evidence="2 3">
    <name type="scientific">Chlamydomonas reinhardtii</name>
    <name type="common">Chlamydomonas smithii</name>
    <dbReference type="NCBI Taxonomy" id="3055"/>
    <lineage>
        <taxon>Eukaryota</taxon>
        <taxon>Viridiplantae</taxon>
        <taxon>Chlorophyta</taxon>
        <taxon>core chlorophytes</taxon>
        <taxon>Chlorophyceae</taxon>
        <taxon>CS clade</taxon>
        <taxon>Chlamydomonadales</taxon>
        <taxon>Chlamydomonadaceae</taxon>
        <taxon>Chlamydomonas</taxon>
    </lineage>
</organism>
<accession>A0A2K3DTR5</accession>
<dbReference type="OrthoDB" id="553170at2759"/>
<name>A0A2K3DTR5_CHLRE</name>
<dbReference type="Gramene" id="PNW83915">
    <property type="protein sequence ID" value="PNW83915"/>
    <property type="gene ID" value="CHLRE_04g215702v5"/>
</dbReference>
<sequence length="423" mass="42060">MGQLERADAHNGRAAAGEPPPSPPAPADPSPAPAPLAYRQRHQQLWRRSGACSAGRPCYPLGLTRLPPELLSVTTACGDRGSGGGSGREKLCEGMAAGAGTDAEGGSGAHRPLAAGPPSASNHLESDVGFGSNVGGSGGVFDRLSGGDLARCRAVHSSWRDWLDQGEEHEEGAAAEGLKQTVAAAEEEEEAAGTGRRTGGSSKPRHWQASVGGGRRLLWQRAAVADGLYDLALNPAPDPKGQPQPADRSNKASIGCNAPAGGVVGAAASVVGGASDGPPGQQGPSGGCNSSSSSSSGSSSSAGGGGGHAAAGRAAGHQLYTACLANKAAQRLAWLTLISKDLPHTTGIVAVACLPAEELCGRGRGSSGGGGCGGGSDEGVGGPPPWQSRTLACLERVVSRLALLLESGRVQLEVGDGDNAGQW</sequence>
<feature type="region of interest" description="Disordered" evidence="1">
    <location>
        <begin position="365"/>
        <end position="384"/>
    </location>
</feature>
<feature type="region of interest" description="Disordered" evidence="1">
    <location>
        <begin position="98"/>
        <end position="126"/>
    </location>
</feature>
<dbReference type="RefSeq" id="XP_042925095.1">
    <property type="nucleotide sequence ID" value="XM_043061692.1"/>
</dbReference>
<dbReference type="KEGG" id="cre:CHLRE_04g215702v5"/>
<feature type="compositionally biased region" description="Pro residues" evidence="1">
    <location>
        <begin position="18"/>
        <end position="34"/>
    </location>
</feature>
<gene>
    <name evidence="2" type="ORF">CHLRE_04g215702v5</name>
</gene>
<feature type="compositionally biased region" description="Basic and acidic residues" evidence="1">
    <location>
        <begin position="1"/>
        <end position="11"/>
    </location>
</feature>
<dbReference type="InParanoid" id="A0A2K3DTR5"/>
<evidence type="ECO:0000313" key="2">
    <source>
        <dbReference type="EMBL" id="PNW83915.1"/>
    </source>
</evidence>
<feature type="region of interest" description="Disordered" evidence="1">
    <location>
        <begin position="1"/>
        <end position="49"/>
    </location>
</feature>
<feature type="region of interest" description="Disordered" evidence="1">
    <location>
        <begin position="271"/>
        <end position="311"/>
    </location>
</feature>
<dbReference type="Proteomes" id="UP000006906">
    <property type="component" value="Chromosome 4"/>
</dbReference>
<feature type="compositionally biased region" description="Low complexity" evidence="1">
    <location>
        <begin position="287"/>
        <end position="301"/>
    </location>
</feature>
<evidence type="ECO:0000256" key="1">
    <source>
        <dbReference type="SAM" id="MobiDB-lite"/>
    </source>
</evidence>
<reference evidence="2 3" key="1">
    <citation type="journal article" date="2007" name="Science">
        <title>The Chlamydomonas genome reveals the evolution of key animal and plant functions.</title>
        <authorList>
            <person name="Merchant S.S."/>
            <person name="Prochnik S.E."/>
            <person name="Vallon O."/>
            <person name="Harris E.H."/>
            <person name="Karpowicz S.J."/>
            <person name="Witman G.B."/>
            <person name="Terry A."/>
            <person name="Salamov A."/>
            <person name="Fritz-Laylin L.K."/>
            <person name="Marechal-Drouard L."/>
            <person name="Marshall W.F."/>
            <person name="Qu L.H."/>
            <person name="Nelson D.R."/>
            <person name="Sanderfoot A.A."/>
            <person name="Spalding M.H."/>
            <person name="Kapitonov V.V."/>
            <person name="Ren Q."/>
            <person name="Ferris P."/>
            <person name="Lindquist E."/>
            <person name="Shapiro H."/>
            <person name="Lucas S.M."/>
            <person name="Grimwood J."/>
            <person name="Schmutz J."/>
            <person name="Cardol P."/>
            <person name="Cerutti H."/>
            <person name="Chanfreau G."/>
            <person name="Chen C.L."/>
            <person name="Cognat V."/>
            <person name="Croft M.T."/>
            <person name="Dent R."/>
            <person name="Dutcher S."/>
            <person name="Fernandez E."/>
            <person name="Fukuzawa H."/>
            <person name="Gonzalez-Ballester D."/>
            <person name="Gonzalez-Halphen D."/>
            <person name="Hallmann A."/>
            <person name="Hanikenne M."/>
            <person name="Hippler M."/>
            <person name="Inwood W."/>
            <person name="Jabbari K."/>
            <person name="Kalanon M."/>
            <person name="Kuras R."/>
            <person name="Lefebvre P.A."/>
            <person name="Lemaire S.D."/>
            <person name="Lobanov A.V."/>
            <person name="Lohr M."/>
            <person name="Manuell A."/>
            <person name="Meier I."/>
            <person name="Mets L."/>
            <person name="Mittag M."/>
            <person name="Mittelmeier T."/>
            <person name="Moroney J.V."/>
            <person name="Moseley J."/>
            <person name="Napoli C."/>
            <person name="Nedelcu A.M."/>
            <person name="Niyogi K."/>
            <person name="Novoselov S.V."/>
            <person name="Paulsen I.T."/>
            <person name="Pazour G."/>
            <person name="Purton S."/>
            <person name="Ral J.P."/>
            <person name="Riano-Pachon D.M."/>
            <person name="Riekhof W."/>
            <person name="Rymarquis L."/>
            <person name="Schroda M."/>
            <person name="Stern D."/>
            <person name="Umen J."/>
            <person name="Willows R."/>
            <person name="Wilson N."/>
            <person name="Zimmer S.L."/>
            <person name="Allmer J."/>
            <person name="Balk J."/>
            <person name="Bisova K."/>
            <person name="Chen C.J."/>
            <person name="Elias M."/>
            <person name="Gendler K."/>
            <person name="Hauser C."/>
            <person name="Lamb M.R."/>
            <person name="Ledford H."/>
            <person name="Long J.C."/>
            <person name="Minagawa J."/>
            <person name="Page M.D."/>
            <person name="Pan J."/>
            <person name="Pootakham W."/>
            <person name="Roje S."/>
            <person name="Rose A."/>
            <person name="Stahlberg E."/>
            <person name="Terauchi A.M."/>
            <person name="Yang P."/>
            <person name="Ball S."/>
            <person name="Bowler C."/>
            <person name="Dieckmann C.L."/>
            <person name="Gladyshev V.N."/>
            <person name="Green P."/>
            <person name="Jorgensen R."/>
            <person name="Mayfield S."/>
            <person name="Mueller-Roeber B."/>
            <person name="Rajamani S."/>
            <person name="Sayre R.T."/>
            <person name="Brokstein P."/>
            <person name="Dubchak I."/>
            <person name="Goodstein D."/>
            <person name="Hornick L."/>
            <person name="Huang Y.W."/>
            <person name="Jhaveri J."/>
            <person name="Luo Y."/>
            <person name="Martinez D."/>
            <person name="Ngau W.C."/>
            <person name="Otillar B."/>
            <person name="Poliakov A."/>
            <person name="Porter A."/>
            <person name="Szajkowski L."/>
            <person name="Werner G."/>
            <person name="Zhou K."/>
            <person name="Grigoriev I.V."/>
            <person name="Rokhsar D.S."/>
            <person name="Grossman A.R."/>
        </authorList>
    </citation>
    <scope>NUCLEOTIDE SEQUENCE [LARGE SCALE GENOMIC DNA]</scope>
    <source>
        <strain evidence="3">CC-503</strain>
    </source>
</reference>
<dbReference type="GeneID" id="5724257"/>
<feature type="region of interest" description="Disordered" evidence="1">
    <location>
        <begin position="234"/>
        <end position="254"/>
    </location>
</feature>
<dbReference type="EMBL" id="CM008965">
    <property type="protein sequence ID" value="PNW83915.1"/>
    <property type="molecule type" value="Genomic_DNA"/>
</dbReference>
<evidence type="ECO:0000313" key="3">
    <source>
        <dbReference type="Proteomes" id="UP000006906"/>
    </source>
</evidence>
<dbReference type="PaxDb" id="3055-EDO99341"/>
<feature type="region of interest" description="Disordered" evidence="1">
    <location>
        <begin position="184"/>
        <end position="210"/>
    </location>
</feature>
<proteinExistence type="predicted"/>